<dbReference type="EMBL" id="JBHSCN010000005">
    <property type="protein sequence ID" value="MFC4243715.1"/>
    <property type="molecule type" value="Genomic_DNA"/>
</dbReference>
<organism evidence="2 3">
    <name type="scientific">Gryllotalpicola reticulitermitis</name>
    <dbReference type="NCBI Taxonomy" id="1184153"/>
    <lineage>
        <taxon>Bacteria</taxon>
        <taxon>Bacillati</taxon>
        <taxon>Actinomycetota</taxon>
        <taxon>Actinomycetes</taxon>
        <taxon>Micrococcales</taxon>
        <taxon>Microbacteriaceae</taxon>
        <taxon>Gryllotalpicola</taxon>
    </lineage>
</organism>
<proteinExistence type="predicted"/>
<reference evidence="3" key="1">
    <citation type="journal article" date="2019" name="Int. J. Syst. Evol. Microbiol.">
        <title>The Global Catalogue of Microorganisms (GCM) 10K type strain sequencing project: providing services to taxonomists for standard genome sequencing and annotation.</title>
        <authorList>
            <consortium name="The Broad Institute Genomics Platform"/>
            <consortium name="The Broad Institute Genome Sequencing Center for Infectious Disease"/>
            <person name="Wu L."/>
            <person name="Ma J."/>
        </authorList>
    </citation>
    <scope>NUCLEOTIDE SEQUENCE [LARGE SCALE GENOMIC DNA]</scope>
    <source>
        <strain evidence="3">CGMCC 1.10363</strain>
    </source>
</reference>
<dbReference type="PROSITE" id="PS51257">
    <property type="entry name" value="PROKAR_LIPOPROTEIN"/>
    <property type="match status" value="1"/>
</dbReference>
<sequence length="304" mass="34207">MKKVHSRWRRMFYAPVCALVFGVLLTSCAGEASPRLKLPAKNVDQWTMPLNQYRQSLYEDFAEGYADKLAAKACVEEHGIAWPVPYDDLSLRSPTLNAVGQRIFNREIASTWGYQVAPIMRPNRGEWRAFDDAVAAIDDAQFEAVVRPCQRKVEEEQLPLSQDDTNYVNALAMDADIRSRESGDVKKADRRWRECMAPLGVSDLADTPERMPTESQQRAWGTFREKDGGAVMDKPSDAQLKAAVFDYDCQVTSGWLKARYDTTWDAEVEILAKNSDEIIRRKAKADAIAKKVAKIIAENAPSAP</sequence>
<evidence type="ECO:0000313" key="3">
    <source>
        <dbReference type="Proteomes" id="UP001595900"/>
    </source>
</evidence>
<name>A0ABV8Q5W0_9MICO</name>
<protein>
    <recommendedName>
        <fullName evidence="4">Lipoprotein</fullName>
    </recommendedName>
</protein>
<keyword evidence="1" id="KW-0732">Signal</keyword>
<gene>
    <name evidence="2" type="ORF">ACFOYW_10045</name>
</gene>
<accession>A0ABV8Q5W0</accession>
<comment type="caution">
    <text evidence="2">The sequence shown here is derived from an EMBL/GenBank/DDBJ whole genome shotgun (WGS) entry which is preliminary data.</text>
</comment>
<feature type="chain" id="PRO_5046791725" description="Lipoprotein" evidence="1">
    <location>
        <begin position="30"/>
        <end position="304"/>
    </location>
</feature>
<evidence type="ECO:0000313" key="2">
    <source>
        <dbReference type="EMBL" id="MFC4243715.1"/>
    </source>
</evidence>
<feature type="signal peptide" evidence="1">
    <location>
        <begin position="1"/>
        <end position="29"/>
    </location>
</feature>
<keyword evidence="3" id="KW-1185">Reference proteome</keyword>
<dbReference type="Proteomes" id="UP001595900">
    <property type="component" value="Unassembled WGS sequence"/>
</dbReference>
<evidence type="ECO:0008006" key="4">
    <source>
        <dbReference type="Google" id="ProtNLM"/>
    </source>
</evidence>
<evidence type="ECO:0000256" key="1">
    <source>
        <dbReference type="SAM" id="SignalP"/>
    </source>
</evidence>
<dbReference type="RefSeq" id="WP_390228795.1">
    <property type="nucleotide sequence ID" value="NZ_JBHSCN010000005.1"/>
</dbReference>